<evidence type="ECO:0000313" key="11">
    <source>
        <dbReference type="Proteomes" id="UP000230886"/>
    </source>
</evidence>
<evidence type="ECO:0000256" key="4">
    <source>
        <dbReference type="ARBA" id="ARBA00023277"/>
    </source>
</evidence>
<gene>
    <name evidence="10" type="ORF">CHR55_04755</name>
</gene>
<dbReference type="InterPro" id="IPR032466">
    <property type="entry name" value="Metal_Hydrolase"/>
</dbReference>
<name>A0A2A5JG99_RHOSG</name>
<feature type="binding site" evidence="8">
    <location>
        <position position="194"/>
    </location>
    <ligand>
        <name>Zn(2+)</name>
        <dbReference type="ChEBI" id="CHEBI:29105"/>
    </ligand>
</feature>
<reference evidence="10 11" key="1">
    <citation type="submission" date="2017-07" db="EMBL/GenBank/DDBJ databases">
        <title>Draft sequence of Rhodococcus enclensis 23b-28.</title>
        <authorList>
            <person name="Besaury L."/>
            <person name="Sancelme M."/>
            <person name="Amato P."/>
            <person name="Lallement A."/>
            <person name="Delort A.-M."/>
        </authorList>
    </citation>
    <scope>NUCLEOTIDE SEQUENCE [LARGE SCALE GENOMIC DNA]</scope>
    <source>
        <strain evidence="10 11">23b-28</strain>
    </source>
</reference>
<comment type="cofactor">
    <cofactor evidence="8">
        <name>a divalent metal cation</name>
        <dbReference type="ChEBI" id="CHEBI:60240"/>
    </cofactor>
    <text evidence="8">Binds 1 divalent metal cation per subunit.</text>
</comment>
<protein>
    <submittedName>
        <fullName evidence="10">N-acetylglucosamine-6-phosphate deacetylase</fullName>
    </submittedName>
</protein>
<dbReference type="PANTHER" id="PTHR11113:SF14">
    <property type="entry name" value="N-ACETYLGLUCOSAMINE-6-PHOSPHATE DEACETYLASE"/>
    <property type="match status" value="1"/>
</dbReference>
<evidence type="ECO:0000313" key="10">
    <source>
        <dbReference type="EMBL" id="PCK28624.1"/>
    </source>
</evidence>
<feature type="binding site" evidence="7">
    <location>
        <position position="139"/>
    </location>
    <ligand>
        <name>substrate</name>
    </ligand>
</feature>
<dbReference type="PIRSF" id="PIRSF038994">
    <property type="entry name" value="NagA"/>
    <property type="match status" value="1"/>
</dbReference>
<sequence>MMHRGQILRGQLVTGGQLLPDGVVEISGDRVVWAGPASQRTDPLPERAAAGTTIIPGLVDVHCHGAGGFGFPEADEFGSTVAADHHRTNGTTSVIGSLVSAPPQILRSRIELLAGLVDEGTLAGIHLEGPFLSVLRCGAQDPDSILDGDPALLESLLEAGRGHIRSMTIAPETAHFGELASLLERHRAVVSIGHTDASNPIATRSIAHSAHAPLSATHLFNGMAPMHHRAPGAVAACLAAAAKGQMAVELIGDGVHLADETVATVFDLVGPHQIALVSDAMAAAGMPDGRYPLGPLDVDVVGGVARLAGQGDTAIAGGTSRLMDIVRRAVNHAGVDLLSAVIAATATPAALMGLAGIVGDLVPGCRADLIVTGPELETRAVMAAGNWLMNYTES</sequence>
<dbReference type="EMBL" id="NOVD01000002">
    <property type="protein sequence ID" value="PCK28624.1"/>
    <property type="molecule type" value="Genomic_DNA"/>
</dbReference>
<evidence type="ECO:0000256" key="3">
    <source>
        <dbReference type="ARBA" id="ARBA00022801"/>
    </source>
</evidence>
<proteinExistence type="inferred from homology"/>
<dbReference type="SUPFAM" id="SSF51556">
    <property type="entry name" value="Metallo-dependent hydrolases"/>
    <property type="match status" value="1"/>
</dbReference>
<accession>A0A2A5JG99</accession>
<keyword evidence="2 8" id="KW-0479">Metal-binding</keyword>
<comment type="caution">
    <text evidence="10">The sequence shown here is derived from an EMBL/GenBank/DDBJ whole genome shotgun (WGS) entry which is preliminary data.</text>
</comment>
<feature type="binding site" evidence="7">
    <location>
        <position position="256"/>
    </location>
    <ligand>
        <name>substrate</name>
    </ligand>
</feature>
<evidence type="ECO:0000259" key="9">
    <source>
        <dbReference type="Pfam" id="PF01979"/>
    </source>
</evidence>
<dbReference type="AlphaFoldDB" id="A0A2A5JG99"/>
<dbReference type="InterPro" id="IPR011059">
    <property type="entry name" value="Metal-dep_hydrolase_composite"/>
</dbReference>
<feature type="binding site" evidence="7">
    <location>
        <begin position="315"/>
        <end position="317"/>
    </location>
    <ligand>
        <name>substrate</name>
    </ligand>
</feature>
<dbReference type="Gene3D" id="3.20.20.140">
    <property type="entry name" value="Metal-dependent hydrolases"/>
    <property type="match status" value="1"/>
</dbReference>
<dbReference type="GO" id="GO:0046872">
    <property type="term" value="F:metal ion binding"/>
    <property type="evidence" value="ECO:0007669"/>
    <property type="project" value="UniProtKB-KW"/>
</dbReference>
<feature type="binding site" evidence="7">
    <location>
        <begin position="221"/>
        <end position="222"/>
    </location>
    <ligand>
        <name>substrate</name>
    </ligand>
</feature>
<dbReference type="InterPro" id="IPR006680">
    <property type="entry name" value="Amidohydro-rel"/>
</dbReference>
<evidence type="ECO:0000256" key="6">
    <source>
        <dbReference type="PIRSR" id="PIRSR038994-1"/>
    </source>
</evidence>
<feature type="binding site" evidence="8">
    <location>
        <position position="218"/>
    </location>
    <ligand>
        <name>Zn(2+)</name>
        <dbReference type="ChEBI" id="CHEBI:29105"/>
    </ligand>
</feature>
<dbReference type="GO" id="GO:0006046">
    <property type="term" value="P:N-acetylglucosamine catabolic process"/>
    <property type="evidence" value="ECO:0007669"/>
    <property type="project" value="TreeGrafter"/>
</dbReference>
<feature type="binding site" evidence="7">
    <location>
        <position position="229"/>
    </location>
    <ligand>
        <name>substrate</name>
    </ligand>
</feature>
<evidence type="ECO:0000256" key="2">
    <source>
        <dbReference type="ARBA" id="ARBA00022723"/>
    </source>
</evidence>
<evidence type="ECO:0000256" key="1">
    <source>
        <dbReference type="ARBA" id="ARBA00010716"/>
    </source>
</evidence>
<dbReference type="Pfam" id="PF01979">
    <property type="entry name" value="Amidohydro_1"/>
    <property type="match status" value="1"/>
</dbReference>
<keyword evidence="3 5" id="KW-0378">Hydrolase</keyword>
<keyword evidence="4 5" id="KW-0119">Carbohydrate metabolism</keyword>
<evidence type="ECO:0000256" key="5">
    <source>
        <dbReference type="PIRNR" id="PIRNR038994"/>
    </source>
</evidence>
<dbReference type="Gene3D" id="2.30.40.10">
    <property type="entry name" value="Urease, subunit C, domain 1"/>
    <property type="match status" value="1"/>
</dbReference>
<dbReference type="GO" id="GO:0008448">
    <property type="term" value="F:N-acetylglucosamine-6-phosphate deacetylase activity"/>
    <property type="evidence" value="ECO:0007669"/>
    <property type="project" value="InterPro"/>
</dbReference>
<dbReference type="Proteomes" id="UP000230886">
    <property type="component" value="Unassembled WGS sequence"/>
</dbReference>
<dbReference type="PANTHER" id="PTHR11113">
    <property type="entry name" value="N-ACETYLGLUCOSAMINE-6-PHOSPHATE DEACETYLASE"/>
    <property type="match status" value="1"/>
</dbReference>
<dbReference type="SUPFAM" id="SSF51338">
    <property type="entry name" value="Composite domain of metallo-dependent hydrolases"/>
    <property type="match status" value="1"/>
</dbReference>
<feature type="binding site" evidence="8">
    <location>
        <position position="128"/>
    </location>
    <ligand>
        <name>Zn(2+)</name>
        <dbReference type="ChEBI" id="CHEBI:29105"/>
    </ligand>
</feature>
<comment type="similarity">
    <text evidence="1 5">Belongs to the metallo-dependent hydrolases superfamily. NagA family.</text>
</comment>
<dbReference type="InterPro" id="IPR003764">
    <property type="entry name" value="GlcNAc_6-P_deAcase"/>
</dbReference>
<feature type="active site" description="Proton donor/acceptor" evidence="6">
    <location>
        <position position="279"/>
    </location>
</feature>
<evidence type="ECO:0000256" key="7">
    <source>
        <dbReference type="PIRSR" id="PIRSR038994-2"/>
    </source>
</evidence>
<evidence type="ECO:0000256" key="8">
    <source>
        <dbReference type="PIRSR" id="PIRSR038994-3"/>
    </source>
</evidence>
<organism evidence="10 11">
    <name type="scientific">Rhodococcus qingshengii</name>
    <dbReference type="NCBI Taxonomy" id="334542"/>
    <lineage>
        <taxon>Bacteria</taxon>
        <taxon>Bacillati</taxon>
        <taxon>Actinomycetota</taxon>
        <taxon>Actinomycetes</taxon>
        <taxon>Mycobacteriales</taxon>
        <taxon>Nocardiaceae</taxon>
        <taxon>Rhodococcus</taxon>
        <taxon>Rhodococcus erythropolis group</taxon>
    </lineage>
</organism>
<feature type="domain" description="Amidohydrolase-related" evidence="9">
    <location>
        <begin position="53"/>
        <end position="387"/>
    </location>
</feature>